<evidence type="ECO:0000256" key="1">
    <source>
        <dbReference type="SAM" id="MobiDB-lite"/>
    </source>
</evidence>
<dbReference type="Gene3D" id="1.25.40.20">
    <property type="entry name" value="Ankyrin repeat-containing domain"/>
    <property type="match status" value="1"/>
</dbReference>
<dbReference type="EMBL" id="HBKQ01028225">
    <property type="protein sequence ID" value="CAE2246665.1"/>
    <property type="molecule type" value="Transcribed_RNA"/>
</dbReference>
<evidence type="ECO:0000313" key="3">
    <source>
        <dbReference type="EMBL" id="CAE2246665.1"/>
    </source>
</evidence>
<accession>A0A6U6FJK1</accession>
<gene>
    <name evidence="2" type="ORF">OAUR00152_LOCUS19037</name>
    <name evidence="3" type="ORF">OAUR00152_LOCUS19124</name>
</gene>
<dbReference type="AlphaFoldDB" id="A0A6U6FJK1"/>
<dbReference type="Pfam" id="PF12796">
    <property type="entry name" value="Ank_2"/>
    <property type="match status" value="1"/>
</dbReference>
<feature type="compositionally biased region" description="Polar residues" evidence="1">
    <location>
        <begin position="149"/>
        <end position="164"/>
    </location>
</feature>
<sequence>MDYSSTSPSLLGMNFASTSEQEEELFQIHHAANAFVSLTPLPVVRQPSIPQAQNPFQLKLAASHNSNIDILAAEALKTYRKSRENGSNPLLKSSASASSLQTSFGGSHKRKSAVKRRSGGALTLARRNGPSRGMDAAATKTPIMALGKTSITPPGSMSKLTRSLSGGKHRYSDSHLSAGLHGRKGSVLQIAGDKNASWGHYSSSGVSYSSASKATFSSAASTSATAKKTATSPLQFLRSMLEVRGRDSTVRPTLTAPPNFFLENTEERVSSYAHDVVTAVRTQDLPALCRLRSEGRTLQCCNRFGESLVHMACRRGFLDVIQCLLSSEGGDPVSLRVRDDYGRTPLHDACWVPQPNFELMDLLLDWCDGDSAGVRKEEGGSLAEQLLLMSDKRGHTPLDYVRREHWDKWNAFLEKRFGDKEHSLSKVTLSLEQ</sequence>
<feature type="compositionally biased region" description="Basic residues" evidence="1">
    <location>
        <begin position="107"/>
        <end position="118"/>
    </location>
</feature>
<protein>
    <submittedName>
        <fullName evidence="3">Uncharacterized protein</fullName>
    </submittedName>
</protein>
<dbReference type="InterPro" id="IPR036770">
    <property type="entry name" value="Ankyrin_rpt-contain_sf"/>
</dbReference>
<dbReference type="InterPro" id="IPR002110">
    <property type="entry name" value="Ankyrin_rpt"/>
</dbReference>
<evidence type="ECO:0000313" key="2">
    <source>
        <dbReference type="EMBL" id="CAE2246509.1"/>
    </source>
</evidence>
<proteinExistence type="predicted"/>
<organism evidence="3">
    <name type="scientific">Odontella aurita</name>
    <dbReference type="NCBI Taxonomy" id="265563"/>
    <lineage>
        <taxon>Eukaryota</taxon>
        <taxon>Sar</taxon>
        <taxon>Stramenopiles</taxon>
        <taxon>Ochrophyta</taxon>
        <taxon>Bacillariophyta</taxon>
        <taxon>Mediophyceae</taxon>
        <taxon>Biddulphiophycidae</taxon>
        <taxon>Eupodiscales</taxon>
        <taxon>Odontellaceae</taxon>
        <taxon>Odontella</taxon>
    </lineage>
</organism>
<dbReference type="SUPFAM" id="SSF48403">
    <property type="entry name" value="Ankyrin repeat"/>
    <property type="match status" value="1"/>
</dbReference>
<reference evidence="3" key="1">
    <citation type="submission" date="2021-01" db="EMBL/GenBank/DDBJ databases">
        <authorList>
            <person name="Corre E."/>
            <person name="Pelletier E."/>
            <person name="Niang G."/>
            <person name="Scheremetjew M."/>
            <person name="Finn R."/>
            <person name="Kale V."/>
            <person name="Holt S."/>
            <person name="Cochrane G."/>
            <person name="Meng A."/>
            <person name="Brown T."/>
            <person name="Cohen L."/>
        </authorList>
    </citation>
    <scope>NUCLEOTIDE SEQUENCE</scope>
    <source>
        <strain evidence="3">Isolate 1302-5</strain>
    </source>
</reference>
<feature type="region of interest" description="Disordered" evidence="1">
    <location>
        <begin position="84"/>
        <end position="171"/>
    </location>
</feature>
<name>A0A6U6FJK1_9STRA</name>
<dbReference type="EMBL" id="HBKQ01028114">
    <property type="protein sequence ID" value="CAE2246509.1"/>
    <property type="molecule type" value="Transcribed_RNA"/>
</dbReference>